<feature type="signal peptide" evidence="2">
    <location>
        <begin position="1"/>
        <end position="19"/>
    </location>
</feature>
<name>A0ABV1FQL4_9BACT</name>
<feature type="region of interest" description="Disordered" evidence="1">
    <location>
        <begin position="309"/>
        <end position="350"/>
    </location>
</feature>
<organism evidence="3 4">
    <name type="scientific">Hallella faecis</name>
    <dbReference type="NCBI Taxonomy" id="2841596"/>
    <lineage>
        <taxon>Bacteria</taxon>
        <taxon>Pseudomonadati</taxon>
        <taxon>Bacteroidota</taxon>
        <taxon>Bacteroidia</taxon>
        <taxon>Bacteroidales</taxon>
        <taxon>Prevotellaceae</taxon>
        <taxon>Hallella</taxon>
    </lineage>
</organism>
<dbReference type="Pfam" id="PF19841">
    <property type="entry name" value="GldN"/>
    <property type="match status" value="1"/>
</dbReference>
<dbReference type="EMBL" id="JBBNFP010000020">
    <property type="protein sequence ID" value="MEQ2486704.1"/>
    <property type="molecule type" value="Genomic_DNA"/>
</dbReference>
<gene>
    <name evidence="3" type="primary">gldN</name>
    <name evidence="3" type="ORF">AAAT34_06510</name>
</gene>
<dbReference type="Proteomes" id="UP001487296">
    <property type="component" value="Unassembled WGS sequence"/>
</dbReference>
<protein>
    <submittedName>
        <fullName evidence="3">Gliding motility protein GldN</fullName>
    </submittedName>
</protein>
<evidence type="ECO:0000313" key="3">
    <source>
        <dbReference type="EMBL" id="MEQ2486704.1"/>
    </source>
</evidence>
<feature type="compositionally biased region" description="Basic residues" evidence="1">
    <location>
        <begin position="309"/>
        <end position="320"/>
    </location>
</feature>
<keyword evidence="4" id="KW-1185">Reference proteome</keyword>
<evidence type="ECO:0000256" key="2">
    <source>
        <dbReference type="SAM" id="SignalP"/>
    </source>
</evidence>
<evidence type="ECO:0000256" key="1">
    <source>
        <dbReference type="SAM" id="MobiDB-lite"/>
    </source>
</evidence>
<keyword evidence="2" id="KW-0732">Signal</keyword>
<sequence length="350" mass="40045">MRRLIFIIMIGCFCMAAQAQPEARRQQQQAQAAKKSNANKMTTRAQISFPTEAKMAEDVVWRRDVYRELDLNDDANAGLYYPTEPVGTQMNLFTYLFKLIMAGPRHGGIAAYSYDVNSGNERFDESLRIQPLKFLDDYHIFYERGDRGVHIDDSDIPSAEVKGYFIKESAYFDQVSATFHTKVQAICPVMYREDDFGDGVTKYPLFWVKYDDLAPFLSKQTIMTSNLNNAATMSLDDYFTTNAYRGKIYKTTNMLGKTLAQVAGGDTAKLSREQSRIEKEIERFEQNVWGDKARKDSVDSIAKLDKKQLKAVKNKSKNRRTTQTTVKRTRRSSSPSTSSAARVTVRRQRH</sequence>
<reference evidence="3 4" key="1">
    <citation type="submission" date="2024-04" db="EMBL/GenBank/DDBJ databases">
        <title>Human intestinal bacterial collection.</title>
        <authorList>
            <person name="Pauvert C."/>
            <person name="Hitch T.C.A."/>
            <person name="Clavel T."/>
        </authorList>
    </citation>
    <scope>NUCLEOTIDE SEQUENCE [LARGE SCALE GENOMIC DNA]</scope>
    <source>
        <strain evidence="3 4">CLA-AA-H145</strain>
    </source>
</reference>
<dbReference type="RefSeq" id="WP_215759788.1">
    <property type="nucleotide sequence ID" value="NZ_JAHKBE010000020.1"/>
</dbReference>
<feature type="chain" id="PRO_5047339825" evidence="2">
    <location>
        <begin position="20"/>
        <end position="350"/>
    </location>
</feature>
<dbReference type="InterPro" id="IPR019847">
    <property type="entry name" value="Gliding_motility_assoc_GldN"/>
</dbReference>
<feature type="compositionally biased region" description="Low complexity" evidence="1">
    <location>
        <begin position="321"/>
        <end position="343"/>
    </location>
</feature>
<comment type="caution">
    <text evidence="3">The sequence shown here is derived from an EMBL/GenBank/DDBJ whole genome shotgun (WGS) entry which is preliminary data.</text>
</comment>
<evidence type="ECO:0000313" key="4">
    <source>
        <dbReference type="Proteomes" id="UP001487296"/>
    </source>
</evidence>
<accession>A0ABV1FQL4</accession>
<proteinExistence type="predicted"/>
<dbReference type="NCBIfam" id="TIGR03523">
    <property type="entry name" value="GldN"/>
    <property type="match status" value="1"/>
</dbReference>